<evidence type="ECO:0000256" key="19">
    <source>
        <dbReference type="SAM" id="Coils"/>
    </source>
</evidence>
<name>A0AA88L263_ARTSF</name>
<evidence type="ECO:0000256" key="6">
    <source>
        <dbReference type="ARBA" id="ARBA00022553"/>
    </source>
</evidence>
<comment type="caution">
    <text evidence="23">The sequence shown here is derived from an EMBL/GenBank/DDBJ whole genome shotgun (WGS) entry which is preliminary data.</text>
</comment>
<evidence type="ECO:0000313" key="23">
    <source>
        <dbReference type="EMBL" id="KAK2705000.1"/>
    </source>
</evidence>
<dbReference type="AlphaFoldDB" id="A0AA88L263"/>
<evidence type="ECO:0000256" key="4">
    <source>
        <dbReference type="ARBA" id="ARBA00022475"/>
    </source>
</evidence>
<dbReference type="GO" id="GO:0005813">
    <property type="term" value="C:centrosome"/>
    <property type="evidence" value="ECO:0007669"/>
    <property type="project" value="UniProtKB-SubCell"/>
</dbReference>
<evidence type="ECO:0000256" key="5">
    <source>
        <dbReference type="ARBA" id="ARBA00022490"/>
    </source>
</evidence>
<evidence type="ECO:0000256" key="8">
    <source>
        <dbReference type="ARBA" id="ARBA00022824"/>
    </source>
</evidence>
<evidence type="ECO:0000256" key="14">
    <source>
        <dbReference type="ARBA" id="ARBA00057671"/>
    </source>
</evidence>
<dbReference type="Proteomes" id="UP001187531">
    <property type="component" value="Unassembled WGS sequence"/>
</dbReference>
<dbReference type="PANTHER" id="PTHR15715">
    <property type="entry name" value="CENTROSOMAL PROTEIN OF 170 KDA"/>
    <property type="match status" value="1"/>
</dbReference>
<feature type="coiled-coil region" evidence="19">
    <location>
        <begin position="186"/>
        <end position="220"/>
    </location>
</feature>
<evidence type="ECO:0000256" key="3">
    <source>
        <dbReference type="ARBA" id="ARBA00004389"/>
    </source>
</evidence>
<reference evidence="23" key="1">
    <citation type="submission" date="2023-07" db="EMBL/GenBank/DDBJ databases">
        <title>Chromosome-level genome assembly of Artemia franciscana.</title>
        <authorList>
            <person name="Jo E."/>
        </authorList>
    </citation>
    <scope>NUCLEOTIDE SEQUENCE</scope>
    <source>
        <tissue evidence="23">Whole body</tissue>
    </source>
</reference>
<keyword evidence="10 19" id="KW-0175">Coiled coil</keyword>
<evidence type="ECO:0000256" key="15">
    <source>
        <dbReference type="ARBA" id="ARBA00060409"/>
    </source>
</evidence>
<organism evidence="23 24">
    <name type="scientific">Artemia franciscana</name>
    <name type="common">Brine shrimp</name>
    <name type="synonym">Artemia sanfranciscana</name>
    <dbReference type="NCBI Taxonomy" id="6661"/>
    <lineage>
        <taxon>Eukaryota</taxon>
        <taxon>Metazoa</taxon>
        <taxon>Ecdysozoa</taxon>
        <taxon>Arthropoda</taxon>
        <taxon>Crustacea</taxon>
        <taxon>Branchiopoda</taxon>
        <taxon>Anostraca</taxon>
        <taxon>Artemiidae</taxon>
        <taxon>Artemia</taxon>
    </lineage>
</organism>
<evidence type="ECO:0000256" key="12">
    <source>
        <dbReference type="ARBA" id="ARBA00023136"/>
    </source>
</evidence>
<dbReference type="PANTHER" id="PTHR15715:SF37">
    <property type="entry name" value="LD47843P"/>
    <property type="match status" value="1"/>
</dbReference>
<dbReference type="FunFam" id="2.60.200.20:FF:000003">
    <property type="entry name" value="sarcolemmal membrane-associated protein isoform X2"/>
    <property type="match status" value="1"/>
</dbReference>
<keyword evidence="13" id="KW-0206">Cytoskeleton</keyword>
<comment type="subcellular location">
    <subcellularLocation>
        <location evidence="15">Cell membrane</location>
        <location evidence="15">Sarcolemma</location>
        <topology evidence="15">Single-pass type IV membrane protein</topology>
    </subcellularLocation>
    <subcellularLocation>
        <location evidence="1">Cytoplasm</location>
        <location evidence="1">Cytoskeleton</location>
        <location evidence="1">Microtubule organizing center</location>
        <location evidence="1">Centrosome</location>
    </subcellularLocation>
    <subcellularLocation>
        <location evidence="3">Endoplasmic reticulum membrane</location>
        <topology evidence="3">Single-pass membrane protein</topology>
    </subcellularLocation>
    <subcellularLocation>
        <location evidence="2">Mitochondrion membrane</location>
        <topology evidence="2">Single-pass membrane protein</topology>
    </subcellularLocation>
</comment>
<keyword evidence="5" id="KW-0963">Cytoplasm</keyword>
<dbReference type="CDD" id="cd22679">
    <property type="entry name" value="FHA_SLMAP"/>
    <property type="match status" value="1"/>
</dbReference>
<evidence type="ECO:0000256" key="20">
    <source>
        <dbReference type="SAM" id="MobiDB-lite"/>
    </source>
</evidence>
<evidence type="ECO:0000256" key="1">
    <source>
        <dbReference type="ARBA" id="ARBA00004300"/>
    </source>
</evidence>
<feature type="domain" description="FHA" evidence="22">
    <location>
        <begin position="67"/>
        <end position="122"/>
    </location>
</feature>
<comment type="subunit">
    <text evidence="17">Homodimer. Interacts with myosin. Interacts with SIKE1 and both associate with the STRIPAK core complex composed of PP2A catalytic and scaffolding subunits, the striatins (PP2A regulatory subunits), the striatin-associated proteins MOB4, STRIP1 and STRIP2, PDCD10 and members of the STE20 kinases, such as STK24 and STK26. Interacts (via FHA domain) with STK3 (when phosphorylated); the interaction associates STK3 with the STRIPAK complex.</text>
</comment>
<protein>
    <recommendedName>
        <fullName evidence="18">Sarcolemmal membrane-associated protein</fullName>
    </recommendedName>
</protein>
<evidence type="ECO:0000256" key="16">
    <source>
        <dbReference type="ARBA" id="ARBA00061687"/>
    </source>
</evidence>
<evidence type="ECO:0000256" key="11">
    <source>
        <dbReference type="ARBA" id="ARBA00023128"/>
    </source>
</evidence>
<comment type="similarity">
    <text evidence="16">Belongs to the SLMAP family.</text>
</comment>
<dbReference type="GO" id="GO:0031966">
    <property type="term" value="C:mitochondrial membrane"/>
    <property type="evidence" value="ECO:0007669"/>
    <property type="project" value="UniProtKB-SubCell"/>
</dbReference>
<feature type="coiled-coil region" evidence="19">
    <location>
        <begin position="637"/>
        <end position="664"/>
    </location>
</feature>
<feature type="compositionally biased region" description="Acidic residues" evidence="20">
    <location>
        <begin position="546"/>
        <end position="564"/>
    </location>
</feature>
<feature type="region of interest" description="Disordered" evidence="20">
    <location>
        <begin position="541"/>
        <end position="564"/>
    </location>
</feature>
<keyword evidence="6" id="KW-0597">Phosphoprotein</keyword>
<feature type="coiled-coil region" evidence="19">
    <location>
        <begin position="412"/>
        <end position="496"/>
    </location>
</feature>
<dbReference type="SUPFAM" id="SSF49879">
    <property type="entry name" value="SMAD/FHA domain"/>
    <property type="match status" value="1"/>
</dbReference>
<sequence length="782" mass="88962">MVVHKNGPLPDMGTYSDGIISYESDADTLSDVDNQKEQNKPVPQAILTKKQNSHPFVERTLNLEWPVKIGRSVARARPAANNGIFDCKVLSRNHALIWYEDSKFFLQDTKSSNGTFVNNQRLSKGAEESVPREIFSGDVIQFGVDVIENSKRVTHGCIVATVKLYHSDGREAKPSEGSNTVGHQQLSEVNQILQEARSREEKLESKLVEIQRILAQTKEASAAGWQALMTEDRLLSRIQHLEDQLAVYVKNQSEDKLKEDVLQMIEERSKYEDAAKESLSRALQEKNDSLRKLEVVERSLANIEEECASLRQLVKTKDVELSDILEKYEQQLKNAESIESKLNETLGKYQDELKEWEDEKSILEKKILELQVGVLPHPDGERGKIEAELILKLDKEKSDENGYLSIEDTDICQNEKKDHESKSEEVEALQKRIRDLENTMDALKTEKESLMSTNEDGEKIPITGNVTSTDDNANLIKQLKDEIGRLQELLADSRESQVKIDLESTALRKELEEAKAESQDAWAAAVRLRQQLRDLSSLLPALSNGSDEEEENEMNHAEEDDSIDSEAARLSARLQQRIMALRMKQAEADDMSRVYESDLSNCKRRLLDAETVVKAQEKLILDLKEKRDAGDEVGTDFLQLREDNTRLEEECAVLRKKVQELIETVGKHEKDLLNFGNEDRKLPQQKDSVPERESTCSLKSEEKDKEDPLLSFSLDSTRRELDELKEQLHTVTAGNFSLLAEYEAVRSELRSYASQPRWNFGWVLLPVLLVCLAIMIAFKPSD</sequence>
<keyword evidence="12 21" id="KW-0472">Membrane</keyword>
<feature type="region of interest" description="Disordered" evidence="20">
    <location>
        <begin position="676"/>
        <end position="704"/>
    </location>
</feature>
<evidence type="ECO:0000259" key="22">
    <source>
        <dbReference type="PROSITE" id="PS50006"/>
    </source>
</evidence>
<evidence type="ECO:0000256" key="7">
    <source>
        <dbReference type="ARBA" id="ARBA00022692"/>
    </source>
</evidence>
<evidence type="ECO:0000256" key="18">
    <source>
        <dbReference type="ARBA" id="ARBA00074026"/>
    </source>
</evidence>
<keyword evidence="4" id="KW-1003">Cell membrane</keyword>
<accession>A0AA88L263</accession>
<gene>
    <name evidence="23" type="ORF">QYM36_017150</name>
</gene>
<evidence type="ECO:0000256" key="13">
    <source>
        <dbReference type="ARBA" id="ARBA00023212"/>
    </source>
</evidence>
<evidence type="ECO:0000256" key="21">
    <source>
        <dbReference type="SAM" id="Phobius"/>
    </source>
</evidence>
<dbReference type="PROSITE" id="PS50006">
    <property type="entry name" value="FHA_DOMAIN"/>
    <property type="match status" value="1"/>
</dbReference>
<dbReference type="InterPro" id="IPR051176">
    <property type="entry name" value="Cent_Immune-Sig_Mod"/>
</dbReference>
<evidence type="ECO:0000256" key="9">
    <source>
        <dbReference type="ARBA" id="ARBA00022989"/>
    </source>
</evidence>
<dbReference type="GO" id="GO:0042383">
    <property type="term" value="C:sarcolemma"/>
    <property type="evidence" value="ECO:0007669"/>
    <property type="project" value="UniProtKB-SubCell"/>
</dbReference>
<dbReference type="SMART" id="SM00240">
    <property type="entry name" value="FHA"/>
    <property type="match status" value="1"/>
</dbReference>
<dbReference type="EMBL" id="JAVRJZ010000021">
    <property type="protein sequence ID" value="KAK2705000.1"/>
    <property type="molecule type" value="Genomic_DNA"/>
</dbReference>
<evidence type="ECO:0000256" key="2">
    <source>
        <dbReference type="ARBA" id="ARBA00004304"/>
    </source>
</evidence>
<comment type="function">
    <text evidence="14">Associates with the striatin-interacting phosphatase and kinase (STRIPAK) core complex, forming the extended (SIKE1:SLMAP)STRIPAK complex. The (SIKE1:SLMAP)STRIPAK complex dephosphorylates STK3 leading to the inhibition of Hippo signaling and the control of cell growth. May play a role during myoblast fusion.</text>
</comment>
<dbReference type="InterPro" id="IPR008984">
    <property type="entry name" value="SMAD_FHA_dom_sf"/>
</dbReference>
<feature type="transmembrane region" description="Helical" evidence="21">
    <location>
        <begin position="760"/>
        <end position="778"/>
    </location>
</feature>
<evidence type="ECO:0000256" key="17">
    <source>
        <dbReference type="ARBA" id="ARBA00066015"/>
    </source>
</evidence>
<keyword evidence="24" id="KW-1185">Reference proteome</keyword>
<keyword evidence="8" id="KW-0256">Endoplasmic reticulum</keyword>
<evidence type="ECO:0000256" key="10">
    <source>
        <dbReference type="ARBA" id="ARBA00023054"/>
    </source>
</evidence>
<dbReference type="GO" id="GO:0005789">
    <property type="term" value="C:endoplasmic reticulum membrane"/>
    <property type="evidence" value="ECO:0007669"/>
    <property type="project" value="UniProtKB-SubCell"/>
</dbReference>
<evidence type="ECO:0000313" key="24">
    <source>
        <dbReference type="Proteomes" id="UP001187531"/>
    </source>
</evidence>
<dbReference type="Pfam" id="PF00498">
    <property type="entry name" value="FHA"/>
    <property type="match status" value="1"/>
</dbReference>
<proteinExistence type="inferred from homology"/>
<feature type="coiled-coil region" evidence="19">
    <location>
        <begin position="254"/>
        <end position="373"/>
    </location>
</feature>
<dbReference type="Gene3D" id="2.60.200.20">
    <property type="match status" value="1"/>
</dbReference>
<keyword evidence="9 21" id="KW-1133">Transmembrane helix</keyword>
<dbReference type="InterPro" id="IPR000253">
    <property type="entry name" value="FHA_dom"/>
</dbReference>
<keyword evidence="11" id="KW-0496">Mitochondrion</keyword>
<keyword evidence="7 21" id="KW-0812">Transmembrane</keyword>